<sequence>MIQSILNGSVDVFTLVNLLMIFAGCFIGIVFGAIPGLSTDLAVILFLPLTYSMGILPGILFLLGIYCGGTYGGSITAVLIGTPGTNVAMATVFDGHPLAQKGKPRKALQMCLFASTIGGLLSSFILLFTAPFISEFVLKFAAPEYFALSVFGISIIAGVSGNSMMRGIFMGCLGILMACVGIDASSGATRFAFGNVYLMKGLGLLPVLLGVFALPNILNQIYSKGYLKKFVYNRELDREDVLTKEERKRCMPIILKSTGIGALIGAIPGAGAGIAAFMAYNEGKRASKNGDKFGTGELEGIAAPEAANNAVTGCSLIPLFTLGIPGSVVAALLIGAFTMKGLTPGPMLFRNQSALMYAIMIGMIVANVAMFLEGKYLLRFFMKISRLPQPILFTGLALFCVAGSYSFSNHMFNVYVLMFFGIVMYVLQKVGFPGAPFVLGIVLGSLMEGNLKNSLVMSDGSWLIFFKRPICIVILLITVFFTSYSIKKTRSLKKSGAEAAGVDEATALED</sequence>
<feature type="transmembrane region" description="Helical" evidence="1">
    <location>
        <begin position="110"/>
        <end position="133"/>
    </location>
</feature>
<name>G5IND8_9FIRM</name>
<feature type="transmembrane region" description="Helical" evidence="1">
    <location>
        <begin position="41"/>
        <end position="66"/>
    </location>
</feature>
<feature type="transmembrane region" description="Helical" evidence="1">
    <location>
        <begin position="354"/>
        <end position="372"/>
    </location>
</feature>
<dbReference type="Proteomes" id="UP000005384">
    <property type="component" value="Unassembled WGS sequence"/>
</dbReference>
<feature type="transmembrane region" description="Helical" evidence="1">
    <location>
        <begin position="414"/>
        <end position="442"/>
    </location>
</feature>
<evidence type="ECO:0000259" key="2">
    <source>
        <dbReference type="Pfam" id="PF01970"/>
    </source>
</evidence>
<proteinExistence type="predicted"/>
<dbReference type="HOGENOM" id="CLU_022936_2_0_9"/>
<keyword evidence="1" id="KW-0812">Transmembrane</keyword>
<feature type="transmembrane region" description="Helical" evidence="1">
    <location>
        <begin position="168"/>
        <end position="185"/>
    </location>
</feature>
<gene>
    <name evidence="3" type="ORF">HMPREF9473_05016</name>
</gene>
<dbReference type="InterPro" id="IPR002823">
    <property type="entry name" value="DUF112_TM"/>
</dbReference>
<dbReference type="AlphaFoldDB" id="G5IND8"/>
<comment type="caution">
    <text evidence="3">The sequence shown here is derived from an EMBL/GenBank/DDBJ whole genome shotgun (WGS) entry which is preliminary data.</text>
</comment>
<feature type="transmembrane region" description="Helical" evidence="1">
    <location>
        <begin position="197"/>
        <end position="218"/>
    </location>
</feature>
<accession>G5IND8</accession>
<evidence type="ECO:0000256" key="1">
    <source>
        <dbReference type="SAM" id="Phobius"/>
    </source>
</evidence>
<keyword evidence="4" id="KW-1185">Reference proteome</keyword>
<dbReference type="PANTHER" id="PTHR35342:SF5">
    <property type="entry name" value="TRICARBOXYLIC TRANSPORT PROTEIN"/>
    <property type="match status" value="1"/>
</dbReference>
<protein>
    <recommendedName>
        <fullName evidence="2">DUF112 domain-containing protein</fullName>
    </recommendedName>
</protein>
<feature type="transmembrane region" description="Helical" evidence="1">
    <location>
        <begin position="319"/>
        <end position="342"/>
    </location>
</feature>
<dbReference type="EMBL" id="ADLN01000127">
    <property type="protein sequence ID" value="EHI57109.1"/>
    <property type="molecule type" value="Genomic_DNA"/>
</dbReference>
<dbReference type="PANTHER" id="PTHR35342">
    <property type="entry name" value="TRICARBOXYLIC TRANSPORT PROTEIN"/>
    <property type="match status" value="1"/>
</dbReference>
<dbReference type="Pfam" id="PF01970">
    <property type="entry name" value="TctA"/>
    <property type="match status" value="1"/>
</dbReference>
<feature type="transmembrane region" description="Helical" evidence="1">
    <location>
        <begin position="462"/>
        <end position="484"/>
    </location>
</feature>
<feature type="transmembrane region" description="Helical" evidence="1">
    <location>
        <begin position="387"/>
        <end position="407"/>
    </location>
</feature>
<organism evidence="3 4">
    <name type="scientific">Hungatella hathewayi WAL-18680</name>
    <dbReference type="NCBI Taxonomy" id="742737"/>
    <lineage>
        <taxon>Bacteria</taxon>
        <taxon>Bacillati</taxon>
        <taxon>Bacillota</taxon>
        <taxon>Clostridia</taxon>
        <taxon>Lachnospirales</taxon>
        <taxon>Lachnospiraceae</taxon>
        <taxon>Hungatella</taxon>
    </lineage>
</organism>
<evidence type="ECO:0000313" key="4">
    <source>
        <dbReference type="Proteomes" id="UP000005384"/>
    </source>
</evidence>
<evidence type="ECO:0000313" key="3">
    <source>
        <dbReference type="EMBL" id="EHI57109.1"/>
    </source>
</evidence>
<feature type="transmembrane region" description="Helical" evidence="1">
    <location>
        <begin position="12"/>
        <end position="35"/>
    </location>
</feature>
<dbReference type="RefSeq" id="WP_006783004.1">
    <property type="nucleotide sequence ID" value="NZ_CP040506.1"/>
</dbReference>
<feature type="domain" description="DUF112" evidence="2">
    <location>
        <begin position="18"/>
        <end position="439"/>
    </location>
</feature>
<reference evidence="3 4" key="1">
    <citation type="submission" date="2011-08" db="EMBL/GenBank/DDBJ databases">
        <title>The Genome Sequence of Clostridium hathewayi WAL-18680.</title>
        <authorList>
            <consortium name="The Broad Institute Genome Sequencing Platform"/>
            <person name="Earl A."/>
            <person name="Ward D."/>
            <person name="Feldgarden M."/>
            <person name="Gevers D."/>
            <person name="Finegold S.M."/>
            <person name="Summanen P.H."/>
            <person name="Molitoris D.R."/>
            <person name="Song M."/>
            <person name="Daigneault M."/>
            <person name="Allen-Vercoe E."/>
            <person name="Young S.K."/>
            <person name="Zeng Q."/>
            <person name="Gargeya S."/>
            <person name="Fitzgerald M."/>
            <person name="Haas B."/>
            <person name="Abouelleil A."/>
            <person name="Alvarado L."/>
            <person name="Arachchi H.M."/>
            <person name="Berlin A."/>
            <person name="Brown A."/>
            <person name="Chapman S.B."/>
            <person name="Chen Z."/>
            <person name="Dunbar C."/>
            <person name="Freedman E."/>
            <person name="Gearin G."/>
            <person name="Gellesch M."/>
            <person name="Goldberg J."/>
            <person name="Griggs A."/>
            <person name="Gujja S."/>
            <person name="Heiman D."/>
            <person name="Howarth C."/>
            <person name="Larson L."/>
            <person name="Lui A."/>
            <person name="MacDonald P.J.P."/>
            <person name="Montmayeur A."/>
            <person name="Murphy C."/>
            <person name="Neiman D."/>
            <person name="Pearson M."/>
            <person name="Priest M."/>
            <person name="Roberts A."/>
            <person name="Saif S."/>
            <person name="Shea T."/>
            <person name="Shenoy N."/>
            <person name="Sisk P."/>
            <person name="Stolte C."/>
            <person name="Sykes S."/>
            <person name="Wortman J."/>
            <person name="Nusbaum C."/>
            <person name="Birren B."/>
        </authorList>
    </citation>
    <scope>NUCLEOTIDE SEQUENCE [LARGE SCALE GENOMIC DNA]</scope>
    <source>
        <strain evidence="3 4">WAL-18680</strain>
    </source>
</reference>
<feature type="transmembrane region" description="Helical" evidence="1">
    <location>
        <begin position="145"/>
        <end position="161"/>
    </location>
</feature>
<feature type="transmembrane region" description="Helical" evidence="1">
    <location>
        <begin position="253"/>
        <end position="280"/>
    </location>
</feature>
<keyword evidence="1" id="KW-0472">Membrane</keyword>
<keyword evidence="1" id="KW-1133">Transmembrane helix</keyword>
<dbReference type="PATRIC" id="fig|742737.3.peg.5007"/>